<evidence type="ECO:0000313" key="1">
    <source>
        <dbReference type="EMBL" id="PIR06516.1"/>
    </source>
</evidence>
<comment type="caution">
    <text evidence="1">The sequence shown here is derived from an EMBL/GenBank/DDBJ whole genome shotgun (WGS) entry which is preliminary data.</text>
</comment>
<evidence type="ECO:0000313" key="2">
    <source>
        <dbReference type="Proteomes" id="UP000230564"/>
    </source>
</evidence>
<dbReference type="AlphaFoldDB" id="A0A2H0NEK7"/>
<dbReference type="Proteomes" id="UP000230564">
    <property type="component" value="Unassembled WGS sequence"/>
</dbReference>
<gene>
    <name evidence="1" type="ORF">COV55_03190</name>
</gene>
<name>A0A2H0NEK7_9BACT</name>
<reference evidence="1 2" key="1">
    <citation type="submission" date="2017-09" db="EMBL/GenBank/DDBJ databases">
        <title>Depth-based differentiation of microbial function through sediment-hosted aquifers and enrichment of novel symbionts in the deep terrestrial subsurface.</title>
        <authorList>
            <person name="Probst A.J."/>
            <person name="Ladd B."/>
            <person name="Jarett J.K."/>
            <person name="Geller-Mcgrath D.E."/>
            <person name="Sieber C.M."/>
            <person name="Emerson J.B."/>
            <person name="Anantharaman K."/>
            <person name="Thomas B.C."/>
            <person name="Malmstrom R."/>
            <person name="Stieglmeier M."/>
            <person name="Klingl A."/>
            <person name="Woyke T."/>
            <person name="Ryan C.M."/>
            <person name="Banfield J.F."/>
        </authorList>
    </citation>
    <scope>NUCLEOTIDE SEQUENCE [LARGE SCALE GENOMIC DNA]</scope>
    <source>
        <strain evidence="1">CG11_big_fil_rev_8_21_14_0_20_36_20</strain>
    </source>
</reference>
<dbReference type="EMBL" id="PCWQ01000012">
    <property type="protein sequence ID" value="PIR06516.1"/>
    <property type="molecule type" value="Genomic_DNA"/>
</dbReference>
<sequence length="173" mass="20057">MANDRDEHGIGITLLSMPDFFKSDTEICFKMKSGFNPNKDNFNTLNNLNKLRAVDDDSDFILFNNSSLMAFQLKPYRNKLNREDLFKFIKKVILHYGNDLGQTNLIILPQAKPYTTFDLNFNKLHADIKSLSLKSKGEIYFKFNEMNKNNVIIELYPKLSKTSVPFVLPSDKF</sequence>
<proteinExistence type="predicted"/>
<protein>
    <submittedName>
        <fullName evidence="1">Uncharacterized protein</fullName>
    </submittedName>
</protein>
<organism evidence="1 2">
    <name type="scientific">Candidatus Komeilibacteria bacterium CG11_big_fil_rev_8_21_14_0_20_36_20</name>
    <dbReference type="NCBI Taxonomy" id="1974477"/>
    <lineage>
        <taxon>Bacteria</taxon>
        <taxon>Candidatus Komeiliibacteriota</taxon>
    </lineage>
</organism>
<accession>A0A2H0NEK7</accession>